<dbReference type="PANTHER" id="PTHR23501">
    <property type="entry name" value="MAJOR FACILITATOR SUPERFAMILY"/>
    <property type="match status" value="1"/>
</dbReference>
<sequence>MTSTAARATGWREVLGGGRFPRFALLCLGIWLNAADALMTSTIMPSVARDIGGYAYFGWAIAGFMLGSIIAGTSAGQFSLRFGVRRAMVIAALAYSAGCVISAASPEIASFLVGRLLQGVGAGWIVGLCYVAVGTMFPEHMLARVLAAVSGVWGVATLLSPLIGGIFAEAGLWRWSFWLFAFQGIAFAIAAIWLLDRGGAALLRDPLPLRQLAVLTLGILCIAAAGLVPDAARAALLGLAGMAMLVFFVRLDGRSPVPLLPRQTGNLSSVPAAAYMMIFMLSAGTISFGVYGSAIMQALHGSSPLVAGYVIGIEAFTWTVASLFVAGLRSEWHSFYIRLGTSLIVVGVSGLAFAMPRGSLAEVIACAVLLGGGFGFCFAFMTRRLLASVPTEERAVASSAVPTMQLVGGAAGSAGAGAIANFLGFGHGIDAATAASGSFWLFACFVPVAAIGWFAAWRLARL</sequence>
<evidence type="ECO:0000256" key="1">
    <source>
        <dbReference type="ARBA" id="ARBA00004141"/>
    </source>
</evidence>
<dbReference type="InterPro" id="IPR036259">
    <property type="entry name" value="MFS_trans_sf"/>
</dbReference>
<feature type="transmembrane region" description="Helical" evidence="5">
    <location>
        <begin position="145"/>
        <end position="163"/>
    </location>
</feature>
<feature type="transmembrane region" description="Helical" evidence="5">
    <location>
        <begin position="234"/>
        <end position="251"/>
    </location>
</feature>
<dbReference type="EMBL" id="WESC01000015">
    <property type="protein sequence ID" value="KAB7738890.1"/>
    <property type="molecule type" value="Genomic_DNA"/>
</dbReference>
<evidence type="ECO:0000256" key="5">
    <source>
        <dbReference type="SAM" id="Phobius"/>
    </source>
</evidence>
<feature type="transmembrane region" description="Helical" evidence="5">
    <location>
        <begin position="360"/>
        <end position="382"/>
    </location>
</feature>
<feature type="domain" description="Major facilitator superfamily (MFS) profile" evidence="6">
    <location>
        <begin position="22"/>
        <end position="461"/>
    </location>
</feature>
<name>A0A6N6VHU9_9HYPH</name>
<feature type="transmembrane region" description="Helical" evidence="5">
    <location>
        <begin position="272"/>
        <end position="294"/>
    </location>
</feature>
<feature type="transmembrane region" description="Helical" evidence="5">
    <location>
        <begin position="335"/>
        <end position="354"/>
    </location>
</feature>
<comment type="caution">
    <text evidence="7">The sequence shown here is derived from an EMBL/GenBank/DDBJ whole genome shotgun (WGS) entry which is preliminary data.</text>
</comment>
<feature type="transmembrane region" description="Helical" evidence="5">
    <location>
        <begin position="403"/>
        <end position="425"/>
    </location>
</feature>
<keyword evidence="8" id="KW-1185">Reference proteome</keyword>
<accession>A0A6N6VHU9</accession>
<keyword evidence="2 5" id="KW-0812">Transmembrane</keyword>
<keyword evidence="4 5" id="KW-0472">Membrane</keyword>
<feature type="transmembrane region" description="Helical" evidence="5">
    <location>
        <begin position="207"/>
        <end position="228"/>
    </location>
</feature>
<reference evidence="7 8" key="1">
    <citation type="submission" date="2019-09" db="EMBL/GenBank/DDBJ databases">
        <title>Parvibaculum sedimenti sp. nov., isolated from sediment.</title>
        <authorList>
            <person name="Wang Y."/>
        </authorList>
    </citation>
    <scope>NUCLEOTIDE SEQUENCE [LARGE SCALE GENOMIC DNA]</scope>
    <source>
        <strain evidence="7 8">HXT-9</strain>
    </source>
</reference>
<organism evidence="7 8">
    <name type="scientific">Parvibaculum sedimenti</name>
    <dbReference type="NCBI Taxonomy" id="2608632"/>
    <lineage>
        <taxon>Bacteria</taxon>
        <taxon>Pseudomonadati</taxon>
        <taxon>Pseudomonadota</taxon>
        <taxon>Alphaproteobacteria</taxon>
        <taxon>Hyphomicrobiales</taxon>
        <taxon>Parvibaculaceae</taxon>
        <taxon>Parvibaculum</taxon>
    </lineage>
</organism>
<dbReference type="InterPro" id="IPR020846">
    <property type="entry name" value="MFS_dom"/>
</dbReference>
<gene>
    <name evidence="7" type="ORF">F2P47_14840</name>
</gene>
<feature type="transmembrane region" description="Helical" evidence="5">
    <location>
        <begin position="56"/>
        <end position="75"/>
    </location>
</feature>
<dbReference type="PANTHER" id="PTHR23501:SF154">
    <property type="entry name" value="MULTIDRUG-EFFLUX TRANSPORTER RV1634-RELATED"/>
    <property type="match status" value="1"/>
</dbReference>
<dbReference type="AlphaFoldDB" id="A0A6N6VHU9"/>
<dbReference type="PROSITE" id="PS50850">
    <property type="entry name" value="MFS"/>
    <property type="match status" value="1"/>
</dbReference>
<dbReference type="SUPFAM" id="SSF103473">
    <property type="entry name" value="MFS general substrate transporter"/>
    <property type="match status" value="1"/>
</dbReference>
<comment type="subcellular location">
    <subcellularLocation>
        <location evidence="1">Membrane</location>
        <topology evidence="1">Multi-pass membrane protein</topology>
    </subcellularLocation>
</comment>
<feature type="transmembrane region" description="Helical" evidence="5">
    <location>
        <begin position="306"/>
        <end position="328"/>
    </location>
</feature>
<protein>
    <submittedName>
        <fullName evidence="7">MFS transporter</fullName>
    </submittedName>
</protein>
<evidence type="ECO:0000313" key="7">
    <source>
        <dbReference type="EMBL" id="KAB7738890.1"/>
    </source>
</evidence>
<dbReference type="Pfam" id="PF07690">
    <property type="entry name" value="MFS_1"/>
    <property type="match status" value="1"/>
</dbReference>
<feature type="transmembrane region" description="Helical" evidence="5">
    <location>
        <begin position="87"/>
        <end position="104"/>
    </location>
</feature>
<dbReference type="Proteomes" id="UP000468901">
    <property type="component" value="Unassembled WGS sequence"/>
</dbReference>
<evidence type="ECO:0000313" key="8">
    <source>
        <dbReference type="Proteomes" id="UP000468901"/>
    </source>
</evidence>
<feature type="transmembrane region" description="Helical" evidence="5">
    <location>
        <begin position="175"/>
        <end position="195"/>
    </location>
</feature>
<dbReference type="InterPro" id="IPR011701">
    <property type="entry name" value="MFS"/>
</dbReference>
<keyword evidence="3 5" id="KW-1133">Transmembrane helix</keyword>
<proteinExistence type="predicted"/>
<feature type="transmembrane region" description="Helical" evidence="5">
    <location>
        <begin position="23"/>
        <end position="44"/>
    </location>
</feature>
<evidence type="ECO:0000256" key="2">
    <source>
        <dbReference type="ARBA" id="ARBA00022692"/>
    </source>
</evidence>
<evidence type="ECO:0000256" key="3">
    <source>
        <dbReference type="ARBA" id="ARBA00022989"/>
    </source>
</evidence>
<feature type="transmembrane region" description="Helical" evidence="5">
    <location>
        <begin position="116"/>
        <end position="133"/>
    </location>
</feature>
<feature type="transmembrane region" description="Helical" evidence="5">
    <location>
        <begin position="437"/>
        <end position="457"/>
    </location>
</feature>
<dbReference type="GO" id="GO:0022857">
    <property type="term" value="F:transmembrane transporter activity"/>
    <property type="evidence" value="ECO:0007669"/>
    <property type="project" value="InterPro"/>
</dbReference>
<evidence type="ECO:0000259" key="6">
    <source>
        <dbReference type="PROSITE" id="PS50850"/>
    </source>
</evidence>
<evidence type="ECO:0000256" key="4">
    <source>
        <dbReference type="ARBA" id="ARBA00023136"/>
    </source>
</evidence>
<dbReference type="Gene3D" id="1.20.1250.20">
    <property type="entry name" value="MFS general substrate transporter like domains"/>
    <property type="match status" value="2"/>
</dbReference>
<dbReference type="GO" id="GO:0005886">
    <property type="term" value="C:plasma membrane"/>
    <property type="evidence" value="ECO:0007669"/>
    <property type="project" value="TreeGrafter"/>
</dbReference>
<dbReference type="RefSeq" id="WP_152217165.1">
    <property type="nucleotide sequence ID" value="NZ_JBAQYD010000012.1"/>
</dbReference>